<feature type="domain" description="EAL" evidence="1">
    <location>
        <begin position="400"/>
        <end position="652"/>
    </location>
</feature>
<dbReference type="SMART" id="SM00091">
    <property type="entry name" value="PAS"/>
    <property type="match status" value="1"/>
</dbReference>
<dbReference type="Pfam" id="PF00563">
    <property type="entry name" value="EAL"/>
    <property type="match status" value="1"/>
</dbReference>
<dbReference type="PROSITE" id="PS50883">
    <property type="entry name" value="EAL"/>
    <property type="match status" value="1"/>
</dbReference>
<dbReference type="Gene3D" id="3.30.70.270">
    <property type="match status" value="1"/>
</dbReference>
<dbReference type="InterPro" id="IPR035919">
    <property type="entry name" value="EAL_sf"/>
</dbReference>
<dbReference type="Gene3D" id="3.20.20.450">
    <property type="entry name" value="EAL domain"/>
    <property type="match status" value="1"/>
</dbReference>
<evidence type="ECO:0000313" key="4">
    <source>
        <dbReference type="Proteomes" id="UP000092952"/>
    </source>
</evidence>
<evidence type="ECO:0000259" key="2">
    <source>
        <dbReference type="PROSITE" id="PS50887"/>
    </source>
</evidence>
<gene>
    <name evidence="3" type="ORF">PG2T_09640</name>
</gene>
<dbReference type="STRING" id="1810504.PG2T_09640"/>
<dbReference type="InterPro" id="IPR029787">
    <property type="entry name" value="Nucleotide_cyclase"/>
</dbReference>
<feature type="domain" description="GGDEF" evidence="2">
    <location>
        <begin position="259"/>
        <end position="391"/>
    </location>
</feature>
<dbReference type="CDD" id="cd01948">
    <property type="entry name" value="EAL"/>
    <property type="match status" value="1"/>
</dbReference>
<dbReference type="KEGG" id="gbi:PG2T_09640"/>
<dbReference type="PANTHER" id="PTHR44757">
    <property type="entry name" value="DIGUANYLATE CYCLASE DGCP"/>
    <property type="match status" value="1"/>
</dbReference>
<dbReference type="InterPro" id="IPR052155">
    <property type="entry name" value="Biofilm_reg_signaling"/>
</dbReference>
<dbReference type="AlphaFoldDB" id="A0A1B1YUW5"/>
<name>A0A1B1YUW5_9GAMM</name>
<evidence type="ECO:0008006" key="5">
    <source>
        <dbReference type="Google" id="ProtNLM"/>
    </source>
</evidence>
<dbReference type="InterPro" id="IPR001633">
    <property type="entry name" value="EAL_dom"/>
</dbReference>
<accession>A0A1B1YUW5</accession>
<dbReference type="SMART" id="SM00052">
    <property type="entry name" value="EAL"/>
    <property type="match status" value="1"/>
</dbReference>
<dbReference type="PROSITE" id="PS50887">
    <property type="entry name" value="GGDEF"/>
    <property type="match status" value="1"/>
</dbReference>
<proteinExistence type="predicted"/>
<dbReference type="SUPFAM" id="SSF55785">
    <property type="entry name" value="PYP-like sensor domain (PAS domain)"/>
    <property type="match status" value="1"/>
</dbReference>
<sequence>MSSYEGHRQHWRILFVDTAVRTGESLSERLASTATVAIDPHPVDAQHLSTALQTTAADAVLLAAWSLDALTRALPDCDLATLAPELPLLLVLDAPPDEANVLDDRWPTGCVWLRRDFGRGELLAALGQAQINLAFAANPDGVLLLEADQRVALANPAAGRLLGRTTADLHGHRLDLSGDDQGIQEWTAPDGRTLEWKSRALPRAGGAAVVSLHDATERRAAARALEFRAEHDTLTGLPNSVRLHQELNSALARADRDGGRVAVLYLDLDGFKQINDAFGHDVGDAVLIAVAQRLTAVRRSGELLARVGGDELVMLAESFPPGFESRIAERVLGALDAPLQAGERTLQLGLSIGVAVYPDHASDAEGLLRVADEAMYAAKRSGRDTYRLASTHADAVSQRRQELTAGLKQGLLRGEFELLYQPLLDLKRARFVGAEALLRWHRPTVGVLHPAQFLDVAETSGLILEIGDWVLDRLCAQLAQWRWVLGEDFFVCANLSAAQLRRADFAGRFRRVLHSHGLTSAAVRLEVSESIMAQELGRALGDVTAATDMYLAVDDVSQGMLSLRNISSLPIRSLKLDHSLVAGLPNDTLSAQLVEALIAIGRTFGLSVVAEGVENAEQLQFLRQRGCDYCQGFLLSAPVAATDLPGLVNAPELLRGLLPALS</sequence>
<evidence type="ECO:0000313" key="3">
    <source>
        <dbReference type="EMBL" id="ANX04413.1"/>
    </source>
</evidence>
<dbReference type="InterPro" id="IPR000014">
    <property type="entry name" value="PAS"/>
</dbReference>
<dbReference type="CDD" id="cd01949">
    <property type="entry name" value="GGDEF"/>
    <property type="match status" value="1"/>
</dbReference>
<dbReference type="PANTHER" id="PTHR44757:SF2">
    <property type="entry name" value="BIOFILM ARCHITECTURE MAINTENANCE PROTEIN MBAA"/>
    <property type="match status" value="1"/>
</dbReference>
<dbReference type="Gene3D" id="3.30.450.20">
    <property type="entry name" value="PAS domain"/>
    <property type="match status" value="1"/>
</dbReference>
<dbReference type="Pfam" id="PF13188">
    <property type="entry name" value="PAS_8"/>
    <property type="match status" value="1"/>
</dbReference>
<dbReference type="InterPro" id="IPR000160">
    <property type="entry name" value="GGDEF_dom"/>
</dbReference>
<dbReference type="InterPro" id="IPR035965">
    <property type="entry name" value="PAS-like_dom_sf"/>
</dbReference>
<dbReference type="InParanoid" id="A0A1B1YUW5"/>
<dbReference type="SUPFAM" id="SSF55073">
    <property type="entry name" value="Nucleotide cyclase"/>
    <property type="match status" value="1"/>
</dbReference>
<dbReference type="Pfam" id="PF00990">
    <property type="entry name" value="GGDEF"/>
    <property type="match status" value="1"/>
</dbReference>
<keyword evidence="4" id="KW-1185">Reference proteome</keyword>
<dbReference type="Proteomes" id="UP000092952">
    <property type="component" value="Chromosome"/>
</dbReference>
<dbReference type="NCBIfam" id="TIGR00254">
    <property type="entry name" value="GGDEF"/>
    <property type="match status" value="1"/>
</dbReference>
<dbReference type="EMBL" id="CP014671">
    <property type="protein sequence ID" value="ANX04413.1"/>
    <property type="molecule type" value="Genomic_DNA"/>
</dbReference>
<dbReference type="SMART" id="SM00267">
    <property type="entry name" value="GGDEF"/>
    <property type="match status" value="1"/>
</dbReference>
<organism evidence="3 4">
    <name type="scientific">Immundisolibacter cernigliae</name>
    <dbReference type="NCBI Taxonomy" id="1810504"/>
    <lineage>
        <taxon>Bacteria</taxon>
        <taxon>Pseudomonadati</taxon>
        <taxon>Pseudomonadota</taxon>
        <taxon>Gammaproteobacteria</taxon>
        <taxon>Immundisolibacterales</taxon>
        <taxon>Immundisolibacteraceae</taxon>
        <taxon>Immundisolibacter</taxon>
    </lineage>
</organism>
<dbReference type="SUPFAM" id="SSF141868">
    <property type="entry name" value="EAL domain-like"/>
    <property type="match status" value="1"/>
</dbReference>
<protein>
    <recommendedName>
        <fullName evidence="5">Diguanylate cyclase</fullName>
    </recommendedName>
</protein>
<evidence type="ECO:0000259" key="1">
    <source>
        <dbReference type="PROSITE" id="PS50883"/>
    </source>
</evidence>
<dbReference type="InterPro" id="IPR043128">
    <property type="entry name" value="Rev_trsase/Diguanyl_cyclase"/>
</dbReference>
<reference evidence="4" key="1">
    <citation type="submission" date="2016-03" db="EMBL/GenBank/DDBJ databases">
        <title>Complete genome sequence of Solimmundus cernigliae, representing a novel lineage of polycyclic aromatic hydrocarbon degraders within the Gammaproteobacteria.</title>
        <authorList>
            <person name="Singleton D.R."/>
            <person name="Dickey A.N."/>
            <person name="Scholl E.H."/>
            <person name="Wright F.A."/>
            <person name="Aitken M.D."/>
        </authorList>
    </citation>
    <scope>NUCLEOTIDE SEQUENCE [LARGE SCALE GENOMIC DNA]</scope>
    <source>
        <strain evidence="4">TR3.2</strain>
    </source>
</reference>